<accession>A0A0E3DMS8</accession>
<organism evidence="1 2">
    <name type="scientific">Propionibacterium phage PHL092M00</name>
    <dbReference type="NCBI Taxonomy" id="1500813"/>
    <lineage>
        <taxon>Viruses</taxon>
        <taxon>Duplodnaviria</taxon>
        <taxon>Heunggongvirae</taxon>
        <taxon>Uroviricota</taxon>
        <taxon>Caudoviricetes</taxon>
        <taxon>Pahexavirus</taxon>
        <taxon>Pahexavirus PHL092M00</taxon>
    </lineage>
</organism>
<dbReference type="RefSeq" id="YP_009152400.1">
    <property type="nucleotide sequence ID" value="NC_027385.1"/>
</dbReference>
<evidence type="ECO:0000313" key="2">
    <source>
        <dbReference type="Proteomes" id="UP000033319"/>
    </source>
</evidence>
<proteinExistence type="predicted"/>
<keyword evidence="2" id="KW-1185">Reference proteome</keyword>
<protein>
    <submittedName>
        <fullName evidence="1">Uncharacterized protein</fullName>
    </submittedName>
</protein>
<dbReference type="Proteomes" id="UP000033319">
    <property type="component" value="Segment"/>
</dbReference>
<reference evidence="1 2" key="1">
    <citation type="journal article" date="2015" name="ISME J.">
        <title>The diversity and host interactions of Propionibacterium acnes bacteriophages on human skin.</title>
        <authorList>
            <person name="Liu J."/>
            <person name="Yan R."/>
            <person name="Zhong Q."/>
            <person name="Ngo S."/>
            <person name="Bangayan N.J."/>
            <person name="Nguyen L."/>
            <person name="Lui T."/>
            <person name="Liu M."/>
            <person name="Erfe M.C."/>
            <person name="Craft N."/>
            <person name="Tomida S."/>
            <person name="Li H."/>
        </authorList>
    </citation>
    <scope>NUCLEOTIDE SEQUENCE [LARGE SCALE GENOMIC DNA]</scope>
    <source>
        <strain evidence="1">PHL092M00</strain>
    </source>
</reference>
<dbReference type="EMBL" id="KJ578773">
    <property type="protein sequence ID" value="AII29302.1"/>
    <property type="molecule type" value="Genomic_DNA"/>
</dbReference>
<evidence type="ECO:0000313" key="1">
    <source>
        <dbReference type="EMBL" id="AII29302.1"/>
    </source>
</evidence>
<dbReference type="OrthoDB" id="24516at10239"/>
<dbReference type="GeneID" id="24724844"/>
<sequence length="76" mass="8466">MPLMSHYIAKVGLTDMCHIIHGAAVSLRTATDIAARIDTLKDNIDLSQEINTLITIETTLNDIYTTIAHKAENYHE</sequence>
<gene>
    <name evidence="1" type="ORF">PHL092M00_39</name>
</gene>
<name>A0A0E3DMS8_9CAUD</name>
<dbReference type="KEGG" id="vg:24724844"/>